<dbReference type="PROSITE" id="PS50105">
    <property type="entry name" value="SAM_DOMAIN"/>
    <property type="match status" value="1"/>
</dbReference>
<organism evidence="2 3">
    <name type="scientific">Pleurodeles waltl</name>
    <name type="common">Iberian ribbed newt</name>
    <dbReference type="NCBI Taxonomy" id="8319"/>
    <lineage>
        <taxon>Eukaryota</taxon>
        <taxon>Metazoa</taxon>
        <taxon>Chordata</taxon>
        <taxon>Craniata</taxon>
        <taxon>Vertebrata</taxon>
        <taxon>Euteleostomi</taxon>
        <taxon>Amphibia</taxon>
        <taxon>Batrachia</taxon>
        <taxon>Caudata</taxon>
        <taxon>Salamandroidea</taxon>
        <taxon>Salamandridae</taxon>
        <taxon>Pleurodelinae</taxon>
        <taxon>Pleurodeles</taxon>
    </lineage>
</organism>
<dbReference type="SUPFAM" id="SSF47769">
    <property type="entry name" value="SAM/Pointed domain"/>
    <property type="match status" value="1"/>
</dbReference>
<feature type="domain" description="SAM" evidence="1">
    <location>
        <begin position="11"/>
        <end position="56"/>
    </location>
</feature>
<keyword evidence="3" id="KW-1185">Reference proteome</keyword>
<dbReference type="PANTHER" id="PTHR16155">
    <property type="entry name" value="DED DOMAIN-CONTAINING PROTEIN"/>
    <property type="match status" value="1"/>
</dbReference>
<dbReference type="SMART" id="SM00454">
    <property type="entry name" value="SAM"/>
    <property type="match status" value="1"/>
</dbReference>
<comment type="caution">
    <text evidence="2">The sequence shown here is derived from an EMBL/GenBank/DDBJ whole genome shotgun (WGS) entry which is preliminary data.</text>
</comment>
<name>A0AAV7PRI4_PLEWA</name>
<sequence>MDFMKLPLDQWDEGHVSTWLQSIGIKQAYIQKLHQEEVDGRVLRKVDESFLSRMGMRKGPIKLLFEERNKLLENLQINVQSDFHKTPSEVSQTEHHENQMQNLDKKDCSISKNVSKPTECQNNDTQASGTIDIYLESHVAIQKRAEQFKKQLVGPQVNDNIDEKVKSATKPLMFAKFRPFGKDDNTFKYVKNTVLALPETGIIDMITPCHEYKSFLTAAQFDSRNKKSKFANEVFRFGSACMNVRTNGTIHFGIVDNKEHKEYKHGQIVGFPVNDRSNYVDALDLIENCFATELEAVRHCIHPPKFIEVIEKDTEEQCFVIEVDIEPLISIVKGKIFQVRLITFDVSNKLTYGKQTIYNRVGANSVPIKSDDHLAFFNGMQERDSIREKAEKNKQATDNDHPEILGRKLTILLTDGKKSMADSLWYILVTNKCTEEDLQHINFLTRMNIFCVFDFDANSNMSGLCKKYKEHHATNLHSLQSYSIESGVSVSDFKKHMLLFDQTSWIFCNGRNDYLGGDKPCDENTWIKTRRKYLKKAVSLICGEILPKGSFVVLFLLLSRVKKPIIDTFHEFYTEIDNIICIAESRENYEEWASLAQASCPIERLGEMSIVGMKLSHVDATIQTMLPSNVLTKHLPVFTKGLCPLTAVEEEKLCSLEILCVDECNNIKPDFWSAEKVHEVESTFYQGGKVTWNNFWLADKKICGDVIEREACREVQDILNDILHEGKIKLSIARIKIFHQPGSGGSTVARQVLWKNRKELRCAVVKTSFSFTTVSEHAVKFREYEEKDSKYCLPVLLLVEDCDEEYLDDLRHDLGDAMACKNVNPSKPCFIIMSCKRSNVPEKLCRASPLETVAVTHKLTDEEKQQFASKRTQLEQQFNCKPEFILTFVLMSQEFNEQYVKDFVKHLLQGIDHSSLVTSLIRYVALLNSYVQNSYISLSHCEAFLGIGAYTADNKDRVRTYNFKNSLSEQARLIFIELRETTTWLSSIHIIHPLVAKQILYQLSGSRHQSQIAMDLLQEKVLFNHRFGREEFLKLIRDLFLRRYRKSKGDNVDSFFSPLIEHICDTEKNLEGAITLLQAAYECLGKDPFVAQQLARLHYTNGKFKGAQYWAEVAKSHLPRDSFILDTEGQVYRKTFHAAIEEKGEGKVLTAAESTEIIEIALKAMECFRASEKAAKSEVDCMNNSGYFGEVNVGCKLLQLLSSVEPFNRNKERERGLKDQSETSELIDYLNEEHIPESVREPWHKLHGRLKCLRQNIYNALEWISEDLSYFQTDKNDEEEQNNKEDDAVHDPRKWLIRKSKVYAKFFSSDFLSQKKNIGFESQAYLTPLVRRMNIYKFGGGDFTRILSMLSDSKDKRSTSELT</sequence>
<dbReference type="Pfam" id="PF00536">
    <property type="entry name" value="SAM_1"/>
    <property type="match status" value="1"/>
</dbReference>
<gene>
    <name evidence="2" type="ORF">NDU88_007962</name>
</gene>
<dbReference type="InterPro" id="IPR013761">
    <property type="entry name" value="SAM/pointed_sf"/>
</dbReference>
<evidence type="ECO:0000313" key="2">
    <source>
        <dbReference type="EMBL" id="KAJ1129595.1"/>
    </source>
</evidence>
<evidence type="ECO:0000313" key="3">
    <source>
        <dbReference type="Proteomes" id="UP001066276"/>
    </source>
</evidence>
<dbReference type="Gene3D" id="1.10.150.50">
    <property type="entry name" value="Transcription Factor, Ets-1"/>
    <property type="match status" value="1"/>
</dbReference>
<accession>A0AAV7PRI4</accession>
<proteinExistence type="predicted"/>
<dbReference type="EMBL" id="JANPWB010000011">
    <property type="protein sequence ID" value="KAJ1129595.1"/>
    <property type="molecule type" value="Genomic_DNA"/>
</dbReference>
<dbReference type="Proteomes" id="UP001066276">
    <property type="component" value="Chromosome 7"/>
</dbReference>
<evidence type="ECO:0000259" key="1">
    <source>
        <dbReference type="PROSITE" id="PS50105"/>
    </source>
</evidence>
<dbReference type="GO" id="GO:0005737">
    <property type="term" value="C:cytoplasm"/>
    <property type="evidence" value="ECO:0007669"/>
    <property type="project" value="TreeGrafter"/>
</dbReference>
<protein>
    <recommendedName>
        <fullName evidence="1">SAM domain-containing protein</fullName>
    </recommendedName>
</protein>
<dbReference type="InterPro" id="IPR001660">
    <property type="entry name" value="SAM"/>
</dbReference>
<dbReference type="PANTHER" id="PTHR16155:SF3">
    <property type="entry name" value="STERILE ALPHA MOTIF DOMAIN-CONTAINING PROTEIN 9-LIKE"/>
    <property type="match status" value="1"/>
</dbReference>
<reference evidence="2" key="1">
    <citation type="journal article" date="2022" name="bioRxiv">
        <title>Sequencing and chromosome-scale assembly of the giantPleurodeles waltlgenome.</title>
        <authorList>
            <person name="Brown T."/>
            <person name="Elewa A."/>
            <person name="Iarovenko S."/>
            <person name="Subramanian E."/>
            <person name="Araus A.J."/>
            <person name="Petzold A."/>
            <person name="Susuki M."/>
            <person name="Suzuki K.-i.T."/>
            <person name="Hayashi T."/>
            <person name="Toyoda A."/>
            <person name="Oliveira C."/>
            <person name="Osipova E."/>
            <person name="Leigh N.D."/>
            <person name="Simon A."/>
            <person name="Yun M.H."/>
        </authorList>
    </citation>
    <scope>NUCLEOTIDE SEQUENCE</scope>
    <source>
        <strain evidence="2">20211129_DDA</strain>
        <tissue evidence="2">Liver</tissue>
    </source>
</reference>